<dbReference type="PROSITE" id="PS51724">
    <property type="entry name" value="SPOR"/>
    <property type="match status" value="1"/>
</dbReference>
<dbReference type="GO" id="GO:0009002">
    <property type="term" value="F:serine-type D-Ala-D-Ala carboxypeptidase activity"/>
    <property type="evidence" value="ECO:0007669"/>
    <property type="project" value="InterPro"/>
</dbReference>
<evidence type="ECO:0000256" key="5">
    <source>
        <dbReference type="ARBA" id="ARBA00022984"/>
    </source>
</evidence>
<dbReference type="RefSeq" id="WP_141150510.1">
    <property type="nucleotide sequence ID" value="NZ_VHLG01000014.1"/>
</dbReference>
<dbReference type="SUPFAM" id="SSF110997">
    <property type="entry name" value="Sporulation related repeat"/>
    <property type="match status" value="1"/>
</dbReference>
<keyword evidence="2" id="KW-0732">Signal</keyword>
<dbReference type="OrthoDB" id="7912889at2"/>
<evidence type="ECO:0000313" key="12">
    <source>
        <dbReference type="Proteomes" id="UP000318801"/>
    </source>
</evidence>
<reference evidence="11 12" key="1">
    <citation type="submission" date="2019-06" db="EMBL/GenBank/DDBJ databases">
        <authorList>
            <person name="Li M."/>
        </authorList>
    </citation>
    <scope>NUCLEOTIDE SEQUENCE [LARGE SCALE GENOMIC DNA]</scope>
    <source>
        <strain evidence="11 12">BGMRC2036</strain>
    </source>
</reference>
<name>A0A506U0X6_9HYPH</name>
<dbReference type="EMBL" id="VHLG01000014">
    <property type="protein sequence ID" value="TPW28013.1"/>
    <property type="molecule type" value="Genomic_DNA"/>
</dbReference>
<sequence length="492" mass="52306">MLQEAFRRFRLSSVNAVLTFVFTCVVISTAFPAISAADTNDAAIVVDANTGKVLYSENPDARRFPASLTKMMTLYLMFEAIDNGQLTLNSKITFSKNASAQPPTKLGIRPGGSITVQTAIYSLITRSANDVAVAVAEDMGGSVSGFANMMNNKARSLGMTNTHYENPNGLPNSRHVTTARDQAKLGLALRQHFPEYYKYFSTTSFKYGNTSIANHNHMLGTENGIRIDGIKTGYTNASGFNIATSATMGNRSIVAVVMGGSTAASRDKWADRLITSYMKKASNSRKKSYVIARASTPRTIAMDKFPDNPPIPYQRPVADSGIALAYASADEPVPAPAPAVSGLSGPQADLIANVPIPTERAPAKSDEPLTVEDVLASANHAVDAVGEAIVPAANAAQPAPDKTLTTQSIGVQGWVVQVGTAATVEGANAILERTKTQADGTLKSTKAYTLAYNSGGQQLYRARFAGFSDEQEAVNACLVLKRNGVECWASLQ</sequence>
<dbReference type="GO" id="GO:0071555">
    <property type="term" value="P:cell wall organization"/>
    <property type="evidence" value="ECO:0007669"/>
    <property type="project" value="UniProtKB-KW"/>
</dbReference>
<comment type="similarity">
    <text evidence="1 9">Belongs to the peptidase S11 family.</text>
</comment>
<dbReference type="InterPro" id="IPR001967">
    <property type="entry name" value="Peptidase_S11_N"/>
</dbReference>
<evidence type="ECO:0000256" key="8">
    <source>
        <dbReference type="PIRSR" id="PIRSR618044-2"/>
    </source>
</evidence>
<protein>
    <submittedName>
        <fullName evidence="11">D-alanyl-D-alanine carboxypeptidase</fullName>
    </submittedName>
</protein>
<feature type="binding site" evidence="8">
    <location>
        <position position="231"/>
    </location>
    <ligand>
        <name>substrate</name>
    </ligand>
</feature>
<feature type="active site" evidence="7">
    <location>
        <position position="127"/>
    </location>
</feature>
<accession>A0A506U0X6</accession>
<dbReference type="InterPro" id="IPR012338">
    <property type="entry name" value="Beta-lactam/transpept-like"/>
</dbReference>
<dbReference type="AlphaFoldDB" id="A0A506U0X6"/>
<keyword evidence="6" id="KW-0961">Cell wall biogenesis/degradation</keyword>
<evidence type="ECO:0000259" key="10">
    <source>
        <dbReference type="PROSITE" id="PS51724"/>
    </source>
</evidence>
<dbReference type="InterPro" id="IPR036680">
    <property type="entry name" value="SPOR-like_sf"/>
</dbReference>
<dbReference type="PANTHER" id="PTHR21581:SF6">
    <property type="entry name" value="TRAFFICKING PROTEIN PARTICLE COMPLEX SUBUNIT 12"/>
    <property type="match status" value="1"/>
</dbReference>
<feature type="active site" description="Proton acceptor" evidence="7">
    <location>
        <position position="67"/>
    </location>
</feature>
<keyword evidence="11" id="KW-0645">Protease</keyword>
<dbReference type="PRINTS" id="PR00725">
    <property type="entry name" value="DADACBPTASE1"/>
</dbReference>
<keyword evidence="11" id="KW-0121">Carboxypeptidase</keyword>
<dbReference type="Pfam" id="PF00768">
    <property type="entry name" value="Peptidase_S11"/>
    <property type="match status" value="1"/>
</dbReference>
<proteinExistence type="inferred from homology"/>
<dbReference type="GO" id="GO:0006508">
    <property type="term" value="P:proteolysis"/>
    <property type="evidence" value="ECO:0007669"/>
    <property type="project" value="InterPro"/>
</dbReference>
<keyword evidence="3" id="KW-0378">Hydrolase</keyword>
<feature type="domain" description="SPOR" evidence="10">
    <location>
        <begin position="408"/>
        <end position="492"/>
    </location>
</feature>
<evidence type="ECO:0000313" key="11">
    <source>
        <dbReference type="EMBL" id="TPW28013.1"/>
    </source>
</evidence>
<dbReference type="InterPro" id="IPR018044">
    <property type="entry name" value="Peptidase_S11"/>
</dbReference>
<dbReference type="Proteomes" id="UP000318801">
    <property type="component" value="Unassembled WGS sequence"/>
</dbReference>
<dbReference type="GO" id="GO:0009252">
    <property type="term" value="P:peptidoglycan biosynthetic process"/>
    <property type="evidence" value="ECO:0007669"/>
    <property type="project" value="UniProtKB-KW"/>
</dbReference>
<organism evidence="11 12">
    <name type="scientific">Martelella alba</name>
    <dbReference type="NCBI Taxonomy" id="2590451"/>
    <lineage>
        <taxon>Bacteria</taxon>
        <taxon>Pseudomonadati</taxon>
        <taxon>Pseudomonadota</taxon>
        <taxon>Alphaproteobacteria</taxon>
        <taxon>Hyphomicrobiales</taxon>
        <taxon>Aurantimonadaceae</taxon>
        <taxon>Martelella</taxon>
    </lineage>
</organism>
<dbReference type="PANTHER" id="PTHR21581">
    <property type="entry name" value="D-ALANYL-D-ALANINE CARBOXYPEPTIDASE"/>
    <property type="match status" value="1"/>
</dbReference>
<keyword evidence="12" id="KW-1185">Reference proteome</keyword>
<dbReference type="Gene3D" id="3.40.710.10">
    <property type="entry name" value="DD-peptidase/beta-lactamase superfamily"/>
    <property type="match status" value="1"/>
</dbReference>
<feature type="active site" description="Proton acceptor" evidence="7">
    <location>
        <position position="70"/>
    </location>
</feature>
<dbReference type="SUPFAM" id="SSF56601">
    <property type="entry name" value="beta-lactamase/transpeptidase-like"/>
    <property type="match status" value="1"/>
</dbReference>
<evidence type="ECO:0000256" key="6">
    <source>
        <dbReference type="ARBA" id="ARBA00023316"/>
    </source>
</evidence>
<evidence type="ECO:0000256" key="2">
    <source>
        <dbReference type="ARBA" id="ARBA00022729"/>
    </source>
</evidence>
<evidence type="ECO:0000256" key="7">
    <source>
        <dbReference type="PIRSR" id="PIRSR618044-1"/>
    </source>
</evidence>
<evidence type="ECO:0000256" key="4">
    <source>
        <dbReference type="ARBA" id="ARBA00022960"/>
    </source>
</evidence>
<dbReference type="Pfam" id="PF05036">
    <property type="entry name" value="SPOR"/>
    <property type="match status" value="1"/>
</dbReference>
<dbReference type="Gene3D" id="3.30.70.1070">
    <property type="entry name" value="Sporulation related repeat"/>
    <property type="match status" value="1"/>
</dbReference>
<keyword evidence="5" id="KW-0573">Peptidoglycan synthesis</keyword>
<dbReference type="GO" id="GO:0008360">
    <property type="term" value="P:regulation of cell shape"/>
    <property type="evidence" value="ECO:0007669"/>
    <property type="project" value="UniProtKB-KW"/>
</dbReference>
<comment type="caution">
    <text evidence="11">The sequence shown here is derived from an EMBL/GenBank/DDBJ whole genome shotgun (WGS) entry which is preliminary data.</text>
</comment>
<evidence type="ECO:0000256" key="9">
    <source>
        <dbReference type="RuleBase" id="RU004016"/>
    </source>
</evidence>
<dbReference type="GO" id="GO:0042834">
    <property type="term" value="F:peptidoglycan binding"/>
    <property type="evidence" value="ECO:0007669"/>
    <property type="project" value="InterPro"/>
</dbReference>
<evidence type="ECO:0000256" key="3">
    <source>
        <dbReference type="ARBA" id="ARBA00022801"/>
    </source>
</evidence>
<gene>
    <name evidence="11" type="ORF">FJU08_18390</name>
</gene>
<evidence type="ECO:0000256" key="1">
    <source>
        <dbReference type="ARBA" id="ARBA00007164"/>
    </source>
</evidence>
<keyword evidence="4" id="KW-0133">Cell shape</keyword>
<dbReference type="InterPro" id="IPR007730">
    <property type="entry name" value="SPOR-like_dom"/>
</dbReference>